<dbReference type="Proteomes" id="UP000030755">
    <property type="component" value="Unassembled WGS sequence"/>
</dbReference>
<reference evidence="1 2" key="1">
    <citation type="journal article" date="2013" name="Curr. Biol.">
        <title>Shared signatures of parasitism and phylogenomics unite Cryptomycota and microsporidia.</title>
        <authorList>
            <person name="James T.Y."/>
            <person name="Pelin A."/>
            <person name="Bonen L."/>
            <person name="Ahrendt S."/>
            <person name="Sain D."/>
            <person name="Corradi N."/>
            <person name="Stajich J.E."/>
        </authorList>
    </citation>
    <scope>NUCLEOTIDE SEQUENCE [LARGE SCALE GENOMIC DNA]</scope>
    <source>
        <strain evidence="1 2">CSF55</strain>
    </source>
</reference>
<name>A0A075B561_ROZAC</name>
<evidence type="ECO:0000313" key="1">
    <source>
        <dbReference type="EMBL" id="EPZ36778.1"/>
    </source>
</evidence>
<accession>A0A075B561</accession>
<gene>
    <name evidence="1" type="ORF">O9G_005347</name>
</gene>
<dbReference type="EMBL" id="KE560441">
    <property type="protein sequence ID" value="EPZ36778.1"/>
    <property type="molecule type" value="Genomic_DNA"/>
</dbReference>
<evidence type="ECO:0000313" key="2">
    <source>
        <dbReference type="Proteomes" id="UP000030755"/>
    </source>
</evidence>
<proteinExistence type="predicted"/>
<organism evidence="1 2">
    <name type="scientific">Rozella allomycis (strain CSF55)</name>
    <dbReference type="NCBI Taxonomy" id="988480"/>
    <lineage>
        <taxon>Eukaryota</taxon>
        <taxon>Fungi</taxon>
        <taxon>Fungi incertae sedis</taxon>
        <taxon>Cryptomycota</taxon>
        <taxon>Cryptomycota incertae sedis</taxon>
        <taxon>Rozella</taxon>
    </lineage>
</organism>
<protein>
    <submittedName>
        <fullName evidence="1">Uncharacterized protein</fullName>
    </submittedName>
</protein>
<dbReference type="HOGENOM" id="CLU_2706245_0_0_1"/>
<keyword evidence="2" id="KW-1185">Reference proteome</keyword>
<sequence length="73" mass="8424">MRGMFALGLGFNILSFERAIEYLERIDSKRIHEIIISYKSYKTPDEESLKRLLIAISKSTIRKLAIEPILPSV</sequence>
<dbReference type="AlphaFoldDB" id="A0A075B561"/>